<dbReference type="Pfam" id="PF05922">
    <property type="entry name" value="Inhibitor_I9"/>
    <property type="match status" value="1"/>
</dbReference>
<evidence type="ECO:0000313" key="12">
    <source>
        <dbReference type="Proteomes" id="UP000219602"/>
    </source>
</evidence>
<reference evidence="11 12" key="1">
    <citation type="journal article" date="2016" name="Environ. Microbiol.">
        <title>Effector profiles distinguish formae speciales of Fusarium oxysporum.</title>
        <authorList>
            <person name="van Dam P."/>
            <person name="Fokkens L."/>
            <person name="Schmidt S.M."/>
            <person name="Linmans J.H."/>
            <person name="Kistler H.C."/>
            <person name="Ma L.J."/>
            <person name="Rep M."/>
        </authorList>
    </citation>
    <scope>NUCLEOTIDE SEQUENCE [LARGE SCALE GENOMIC DNA]</scope>
    <source>
        <strain evidence="11 12">Forc016</strain>
    </source>
</reference>
<dbReference type="GO" id="GO:0005576">
    <property type="term" value="C:extracellular region"/>
    <property type="evidence" value="ECO:0007669"/>
    <property type="project" value="UniProtKB-ARBA"/>
</dbReference>
<protein>
    <submittedName>
        <fullName evidence="11">Uncharacterized protein</fullName>
    </submittedName>
</protein>
<evidence type="ECO:0000256" key="7">
    <source>
        <dbReference type="RuleBase" id="RU003355"/>
    </source>
</evidence>
<evidence type="ECO:0000256" key="5">
    <source>
        <dbReference type="ARBA" id="ARBA00022825"/>
    </source>
</evidence>
<keyword evidence="4 6" id="KW-0378">Hydrolase</keyword>
<accession>A0A2H3HRW1</accession>
<evidence type="ECO:0000256" key="2">
    <source>
        <dbReference type="ARBA" id="ARBA00022670"/>
    </source>
</evidence>
<dbReference type="PANTHER" id="PTHR43806">
    <property type="entry name" value="PEPTIDASE S8"/>
    <property type="match status" value="1"/>
</dbReference>
<dbReference type="CDD" id="cd04077">
    <property type="entry name" value="Peptidases_S8_PCSK9_ProteinaseK_like"/>
    <property type="match status" value="1"/>
</dbReference>
<dbReference type="PROSITE" id="PS00137">
    <property type="entry name" value="SUBTILASE_HIS"/>
    <property type="match status" value="1"/>
</dbReference>
<feature type="active site" description="Charge relay system" evidence="6">
    <location>
        <position position="171"/>
    </location>
</feature>
<feature type="domain" description="Peptidase S8/S53" evidence="9">
    <location>
        <begin position="162"/>
        <end position="396"/>
    </location>
</feature>
<dbReference type="AlphaFoldDB" id="A0A2H3HRW1"/>
<evidence type="ECO:0000313" key="11">
    <source>
        <dbReference type="EMBL" id="PCD44470.1"/>
    </source>
</evidence>
<keyword evidence="2 6" id="KW-0645">Protease</keyword>
<dbReference type="Gene3D" id="3.30.70.80">
    <property type="entry name" value="Peptidase S8 propeptide/proteinase inhibitor I9"/>
    <property type="match status" value="1"/>
</dbReference>
<evidence type="ECO:0000256" key="6">
    <source>
        <dbReference type="PROSITE-ProRule" id="PRU01240"/>
    </source>
</evidence>
<dbReference type="SUPFAM" id="SSF54897">
    <property type="entry name" value="Protease propeptides/inhibitors"/>
    <property type="match status" value="1"/>
</dbReference>
<evidence type="ECO:0000256" key="3">
    <source>
        <dbReference type="ARBA" id="ARBA00022729"/>
    </source>
</evidence>
<keyword evidence="3 8" id="KW-0732">Signal</keyword>
<dbReference type="SUPFAM" id="SSF52743">
    <property type="entry name" value="Subtilisin-like"/>
    <property type="match status" value="1"/>
</dbReference>
<dbReference type="PROSITE" id="PS51892">
    <property type="entry name" value="SUBTILASE"/>
    <property type="match status" value="1"/>
</dbReference>
<dbReference type="Pfam" id="PF00082">
    <property type="entry name" value="Peptidase_S8"/>
    <property type="match status" value="1"/>
</dbReference>
<dbReference type="InterPro" id="IPR010259">
    <property type="entry name" value="S8pro/Inhibitor_I9"/>
</dbReference>
<dbReference type="InterPro" id="IPR023827">
    <property type="entry name" value="Peptidase_S8_Asp-AS"/>
</dbReference>
<reference evidence="11 12" key="2">
    <citation type="journal article" date="2017" name="Sci. Rep.">
        <title>A mobile pathogenicity chromosome in Fusarium oxysporum for infection of multiple cucurbit species.</title>
        <authorList>
            <person name="van Dam P."/>
            <person name="Fokkens L."/>
            <person name="Ayukawa Y."/>
            <person name="van der Gragt M."/>
            <person name="Ter Horst A."/>
            <person name="Brankovics B."/>
            <person name="Houterman P.M."/>
            <person name="Arie T."/>
            <person name="Rep M."/>
        </authorList>
    </citation>
    <scope>NUCLEOTIDE SEQUENCE [LARGE SCALE GENOMIC DNA]</scope>
    <source>
        <strain evidence="11 12">Forc016</strain>
    </source>
</reference>
<dbReference type="GO" id="GO:0006508">
    <property type="term" value="P:proteolysis"/>
    <property type="evidence" value="ECO:0007669"/>
    <property type="project" value="UniProtKB-KW"/>
</dbReference>
<comment type="similarity">
    <text evidence="1 6 7">Belongs to the peptidase S8 family.</text>
</comment>
<gene>
    <name evidence="11" type="ORF">AU210_003547</name>
</gene>
<dbReference type="Gene3D" id="3.40.50.200">
    <property type="entry name" value="Peptidase S8/S53 domain"/>
    <property type="match status" value="1"/>
</dbReference>
<evidence type="ECO:0000259" key="9">
    <source>
        <dbReference type="Pfam" id="PF00082"/>
    </source>
</evidence>
<comment type="caution">
    <text evidence="11">The sequence shown here is derived from an EMBL/GenBank/DDBJ whole genome shotgun (WGS) entry which is preliminary data.</text>
</comment>
<dbReference type="InterPro" id="IPR023828">
    <property type="entry name" value="Peptidase_S8_Ser-AS"/>
</dbReference>
<dbReference type="InterPro" id="IPR022398">
    <property type="entry name" value="Peptidase_S8_His-AS"/>
</dbReference>
<feature type="active site" description="Charge relay system" evidence="6">
    <location>
        <position position="361"/>
    </location>
</feature>
<feature type="signal peptide" evidence="8">
    <location>
        <begin position="1"/>
        <end position="19"/>
    </location>
</feature>
<feature type="domain" description="Inhibitor I9" evidence="10">
    <location>
        <begin position="37"/>
        <end position="111"/>
    </location>
</feature>
<name>A0A2H3HRW1_FUSOX</name>
<dbReference type="InterPro" id="IPR036852">
    <property type="entry name" value="Peptidase_S8/S53_dom_sf"/>
</dbReference>
<evidence type="ECO:0000259" key="10">
    <source>
        <dbReference type="Pfam" id="PF05922"/>
    </source>
</evidence>
<dbReference type="InterPro" id="IPR015500">
    <property type="entry name" value="Peptidase_S8_subtilisin-rel"/>
</dbReference>
<dbReference type="InterPro" id="IPR034193">
    <property type="entry name" value="PCSK9_ProteinaseK-like"/>
</dbReference>
<dbReference type="PANTHER" id="PTHR43806:SF58">
    <property type="entry name" value="ALKALINE PROTEASE 1-RELATED"/>
    <property type="match status" value="1"/>
</dbReference>
<dbReference type="InterPro" id="IPR037045">
    <property type="entry name" value="S8pro/Inhibitor_I9_sf"/>
</dbReference>
<proteinExistence type="inferred from homology"/>
<dbReference type="EMBL" id="MABQ02000002">
    <property type="protein sequence ID" value="PCD44470.1"/>
    <property type="molecule type" value="Genomic_DNA"/>
</dbReference>
<organism evidence="11 12">
    <name type="scientific">Fusarium oxysporum f. sp. radicis-cucumerinum</name>
    <dbReference type="NCBI Taxonomy" id="327505"/>
    <lineage>
        <taxon>Eukaryota</taxon>
        <taxon>Fungi</taxon>
        <taxon>Dikarya</taxon>
        <taxon>Ascomycota</taxon>
        <taxon>Pezizomycotina</taxon>
        <taxon>Sordariomycetes</taxon>
        <taxon>Hypocreomycetidae</taxon>
        <taxon>Hypocreales</taxon>
        <taxon>Nectriaceae</taxon>
        <taxon>Fusarium</taxon>
        <taxon>Fusarium oxysporum species complex</taxon>
    </lineage>
</organism>
<dbReference type="PRINTS" id="PR00723">
    <property type="entry name" value="SUBTILISIN"/>
</dbReference>
<dbReference type="PROSITE" id="PS00136">
    <property type="entry name" value="SUBTILASE_ASP"/>
    <property type="match status" value="1"/>
</dbReference>
<dbReference type="InterPro" id="IPR050131">
    <property type="entry name" value="Peptidase_S8_subtilisin-like"/>
</dbReference>
<dbReference type="InterPro" id="IPR000209">
    <property type="entry name" value="Peptidase_S8/S53_dom"/>
</dbReference>
<dbReference type="Proteomes" id="UP000219602">
    <property type="component" value="Chromosome 2"/>
</dbReference>
<evidence type="ECO:0000256" key="1">
    <source>
        <dbReference type="ARBA" id="ARBA00011073"/>
    </source>
</evidence>
<evidence type="ECO:0000256" key="8">
    <source>
        <dbReference type="SAM" id="SignalP"/>
    </source>
</evidence>
<feature type="chain" id="PRO_5013789786" evidence="8">
    <location>
        <begin position="20"/>
        <end position="416"/>
    </location>
</feature>
<dbReference type="GO" id="GO:0004252">
    <property type="term" value="F:serine-type endopeptidase activity"/>
    <property type="evidence" value="ECO:0007669"/>
    <property type="project" value="UniProtKB-UniRule"/>
</dbReference>
<feature type="active site" description="Charge relay system" evidence="6">
    <location>
        <position position="204"/>
    </location>
</feature>
<sequence>MKLTTALFGFTGLVGLALSQAIIKNSGVDSAAVVPDSYIVMYKPNMKSGSKQKHEHTITSKAKTKGKEGVIENINFGGFQGYIAEIPASELKDVINSDLVAYIEKDTVVNITAAAAFPFGPLTKRAYTNQQRAPWGLARISHAPNPNFPGFDSSYYYDTTAGTGTNVYIIDTGIRITHKEFSDGRATWGANFISGSPNTDEYGHGTHVAGTIGGKTYGVAKSCQMLAVKVLDKTGSGTMAGVIQGLQWTVKNAKARGVTKKAVINMSLGGYYTAAVNVAVKAATDAGLTVVVAAGNSNDDASYYSPASAPSAITVGAVEASNYRTAWSNYGSLVDIFAPGSGVLSSWHLSDSGSRYLSGTSMAAPHVAGLAAYFISKEGIRGSAAVTQRILSAAIPNVVSDPNGSNNRLAYNAGGA</sequence>
<evidence type="ECO:0000256" key="4">
    <source>
        <dbReference type="ARBA" id="ARBA00022801"/>
    </source>
</evidence>
<dbReference type="STRING" id="327505.A0A2H3HRW1"/>
<dbReference type="FunFam" id="3.40.50.200:FF:000007">
    <property type="entry name" value="Subtilisin-like serine protease"/>
    <property type="match status" value="1"/>
</dbReference>
<keyword evidence="5 6" id="KW-0720">Serine protease</keyword>
<dbReference type="PROSITE" id="PS00138">
    <property type="entry name" value="SUBTILASE_SER"/>
    <property type="match status" value="1"/>
</dbReference>